<organism evidence="1 2">
    <name type="scientific">Streptococcus sanguinis SK115</name>
    <dbReference type="NCBI Taxonomy" id="888810"/>
    <lineage>
        <taxon>Bacteria</taxon>
        <taxon>Bacillati</taxon>
        <taxon>Bacillota</taxon>
        <taxon>Bacilli</taxon>
        <taxon>Lactobacillales</taxon>
        <taxon>Streptococcaceae</taxon>
        <taxon>Streptococcus</taxon>
    </lineage>
</organism>
<dbReference type="HOGENOM" id="CLU_2810751_0_0_9"/>
<reference evidence="1 2" key="1">
    <citation type="submission" date="2011-02" db="EMBL/GenBank/DDBJ databases">
        <authorList>
            <person name="Muzny D."/>
            <person name="Qin X."/>
            <person name="Deng J."/>
            <person name="Jiang H."/>
            <person name="Liu Y."/>
            <person name="Qu J."/>
            <person name="Song X.-Z."/>
            <person name="Zhang L."/>
            <person name="Thornton R."/>
            <person name="Coyle M."/>
            <person name="Francisco L."/>
            <person name="Jackson L."/>
            <person name="Javaid M."/>
            <person name="Korchina V."/>
            <person name="Kovar C."/>
            <person name="Mata R."/>
            <person name="Mathew T."/>
            <person name="Ngo R."/>
            <person name="Nguyen L."/>
            <person name="Nguyen N."/>
            <person name="Okwuonu G."/>
            <person name="Ongeri F."/>
            <person name="Pham C."/>
            <person name="Simmons D."/>
            <person name="Wilczek-Boney K."/>
            <person name="Hale W."/>
            <person name="Jakkamsetti A."/>
            <person name="Pham P."/>
            <person name="Ruth R."/>
            <person name="San Lucas F."/>
            <person name="Warren J."/>
            <person name="Zhang J."/>
            <person name="Zhao Z."/>
            <person name="Zhou C."/>
            <person name="Zhu D."/>
            <person name="Lee S."/>
            <person name="Bess C."/>
            <person name="Blankenburg K."/>
            <person name="Forbes L."/>
            <person name="Fu Q."/>
            <person name="Gubbala S."/>
            <person name="Hirani K."/>
            <person name="Jayaseelan J.C."/>
            <person name="Lara F."/>
            <person name="Munidasa M."/>
            <person name="Palculict T."/>
            <person name="Patil S."/>
            <person name="Pu L.-L."/>
            <person name="Saada N."/>
            <person name="Tang L."/>
            <person name="Weissenberger G."/>
            <person name="Zhu Y."/>
            <person name="Hemphill L."/>
            <person name="Shang Y."/>
            <person name="Youmans B."/>
            <person name="Ayvaz T."/>
            <person name="Ross M."/>
            <person name="Santibanez J."/>
            <person name="Aqrawi P."/>
            <person name="Gross S."/>
            <person name="Joshi V."/>
            <person name="Fowler G."/>
            <person name="Nazareth L."/>
            <person name="Reid J."/>
            <person name="Worley K."/>
            <person name="Petrosino J."/>
            <person name="Highlander S."/>
            <person name="Gibbs R."/>
        </authorList>
    </citation>
    <scope>NUCLEOTIDE SEQUENCE [LARGE SCALE GENOMIC DNA]</scope>
    <source>
        <strain evidence="1 2">SK115</strain>
    </source>
</reference>
<dbReference type="EMBL" id="AEXW01000004">
    <property type="protein sequence ID" value="EGD32572.1"/>
    <property type="molecule type" value="Genomic_DNA"/>
</dbReference>
<proteinExistence type="predicted"/>
<evidence type="ECO:0000313" key="2">
    <source>
        <dbReference type="Proteomes" id="UP000003351"/>
    </source>
</evidence>
<dbReference type="AlphaFoldDB" id="F0I6S2"/>
<sequence>MGFKNRLFRKNILQKVYFYQNVCYFIENNVKNNKTKNKCGIVYTGGWNNENTENKNPWIVLLQKWSV</sequence>
<evidence type="ECO:0000313" key="1">
    <source>
        <dbReference type="EMBL" id="EGD32572.1"/>
    </source>
</evidence>
<comment type="caution">
    <text evidence="1">The sequence shown here is derived from an EMBL/GenBank/DDBJ whole genome shotgun (WGS) entry which is preliminary data.</text>
</comment>
<gene>
    <name evidence="1" type="ORF">HMPREF9382_0505</name>
</gene>
<name>F0I6S2_STRSA</name>
<protein>
    <submittedName>
        <fullName evidence="1">Uncharacterized protein</fullName>
    </submittedName>
</protein>
<accession>F0I6S2</accession>
<dbReference type="Proteomes" id="UP000003351">
    <property type="component" value="Unassembled WGS sequence"/>
</dbReference>